<protein>
    <submittedName>
        <fullName evidence="3">Uncharacterized protein</fullName>
    </submittedName>
</protein>
<feature type="chain" id="PRO_5022697113" evidence="2">
    <location>
        <begin position="29"/>
        <end position="95"/>
    </location>
</feature>
<reference evidence="3 4" key="1">
    <citation type="submission" date="2019-05" db="EMBL/GenBank/DDBJ databases">
        <title>Another draft genome of Portunus trituberculatus and its Hox gene families provides insights of decapod evolution.</title>
        <authorList>
            <person name="Jeong J.-H."/>
            <person name="Song I."/>
            <person name="Kim S."/>
            <person name="Choi T."/>
            <person name="Kim D."/>
            <person name="Ryu S."/>
            <person name="Kim W."/>
        </authorList>
    </citation>
    <scope>NUCLEOTIDE SEQUENCE [LARGE SCALE GENOMIC DNA]</scope>
    <source>
        <tissue evidence="3">Muscle</tissue>
    </source>
</reference>
<evidence type="ECO:0000313" key="4">
    <source>
        <dbReference type="Proteomes" id="UP000324222"/>
    </source>
</evidence>
<keyword evidence="4" id="KW-1185">Reference proteome</keyword>
<feature type="region of interest" description="Disordered" evidence="1">
    <location>
        <begin position="51"/>
        <end position="73"/>
    </location>
</feature>
<gene>
    <name evidence="3" type="ORF">E2C01_025855</name>
</gene>
<sequence>MARRERVCWAAAVAVMLWLAVDVPSAAAVASESCSAVKSVYQGPGFRETVPSQPVPGRCQRPASPAAESRPSIRRVCMNVPSSLPPALASPSHHS</sequence>
<organism evidence="3 4">
    <name type="scientific">Portunus trituberculatus</name>
    <name type="common">Swimming crab</name>
    <name type="synonym">Neptunus trituberculatus</name>
    <dbReference type="NCBI Taxonomy" id="210409"/>
    <lineage>
        <taxon>Eukaryota</taxon>
        <taxon>Metazoa</taxon>
        <taxon>Ecdysozoa</taxon>
        <taxon>Arthropoda</taxon>
        <taxon>Crustacea</taxon>
        <taxon>Multicrustacea</taxon>
        <taxon>Malacostraca</taxon>
        <taxon>Eumalacostraca</taxon>
        <taxon>Eucarida</taxon>
        <taxon>Decapoda</taxon>
        <taxon>Pleocyemata</taxon>
        <taxon>Brachyura</taxon>
        <taxon>Eubrachyura</taxon>
        <taxon>Portunoidea</taxon>
        <taxon>Portunidae</taxon>
        <taxon>Portuninae</taxon>
        <taxon>Portunus</taxon>
    </lineage>
</organism>
<comment type="caution">
    <text evidence="3">The sequence shown here is derived from an EMBL/GenBank/DDBJ whole genome shotgun (WGS) entry which is preliminary data.</text>
</comment>
<evidence type="ECO:0000256" key="2">
    <source>
        <dbReference type="SAM" id="SignalP"/>
    </source>
</evidence>
<dbReference type="Proteomes" id="UP000324222">
    <property type="component" value="Unassembled WGS sequence"/>
</dbReference>
<dbReference type="AlphaFoldDB" id="A0A5B7EEE9"/>
<accession>A0A5B7EEE9</accession>
<evidence type="ECO:0000256" key="1">
    <source>
        <dbReference type="SAM" id="MobiDB-lite"/>
    </source>
</evidence>
<feature type="signal peptide" evidence="2">
    <location>
        <begin position="1"/>
        <end position="28"/>
    </location>
</feature>
<dbReference type="EMBL" id="VSRR010002647">
    <property type="protein sequence ID" value="MPC32542.1"/>
    <property type="molecule type" value="Genomic_DNA"/>
</dbReference>
<name>A0A5B7EEE9_PORTR</name>
<evidence type="ECO:0000313" key="3">
    <source>
        <dbReference type="EMBL" id="MPC32542.1"/>
    </source>
</evidence>
<proteinExistence type="predicted"/>
<keyword evidence="2" id="KW-0732">Signal</keyword>